<dbReference type="RefSeq" id="WP_167230799.1">
    <property type="nucleotide sequence ID" value="NZ_VUYU01000029.1"/>
</dbReference>
<evidence type="ECO:0000256" key="1">
    <source>
        <dbReference type="SAM" id="SignalP"/>
    </source>
</evidence>
<gene>
    <name evidence="3" type="ORF">F0185_28480</name>
</gene>
<organism evidence="3 4">
    <name type="scientific">Massilia rubra</name>
    <dbReference type="NCBI Taxonomy" id="2607910"/>
    <lineage>
        <taxon>Bacteria</taxon>
        <taxon>Pseudomonadati</taxon>
        <taxon>Pseudomonadota</taxon>
        <taxon>Betaproteobacteria</taxon>
        <taxon>Burkholderiales</taxon>
        <taxon>Oxalobacteraceae</taxon>
        <taxon>Telluria group</taxon>
        <taxon>Massilia</taxon>
    </lineage>
</organism>
<accession>A0ABX0M1K3</accession>
<name>A0ABX0M1K3_9BURK</name>
<dbReference type="SUPFAM" id="SSF49354">
    <property type="entry name" value="PapD-like"/>
    <property type="match status" value="1"/>
</dbReference>
<dbReference type="InterPro" id="IPR008962">
    <property type="entry name" value="PapD-like_sf"/>
</dbReference>
<dbReference type="InterPro" id="IPR013783">
    <property type="entry name" value="Ig-like_fold"/>
</dbReference>
<keyword evidence="4" id="KW-1185">Reference proteome</keyword>
<feature type="chain" id="PRO_5046167722" evidence="1">
    <location>
        <begin position="29"/>
        <end position="278"/>
    </location>
</feature>
<dbReference type="Pfam" id="PF00345">
    <property type="entry name" value="PapD_N"/>
    <property type="match status" value="1"/>
</dbReference>
<feature type="signal peptide" evidence="1">
    <location>
        <begin position="1"/>
        <end position="28"/>
    </location>
</feature>
<proteinExistence type="predicted"/>
<evidence type="ECO:0000259" key="2">
    <source>
        <dbReference type="Pfam" id="PF00345"/>
    </source>
</evidence>
<dbReference type="Gene3D" id="2.60.40.10">
    <property type="entry name" value="Immunoglobulins"/>
    <property type="match status" value="1"/>
</dbReference>
<protein>
    <submittedName>
        <fullName evidence="3">Molecular chaperone</fullName>
    </submittedName>
</protein>
<dbReference type="InterPro" id="IPR016147">
    <property type="entry name" value="Pili_assmbl_chaperone_N"/>
</dbReference>
<evidence type="ECO:0000313" key="4">
    <source>
        <dbReference type="Proteomes" id="UP000785613"/>
    </source>
</evidence>
<dbReference type="EMBL" id="VUYU01000029">
    <property type="protein sequence ID" value="NHZ37504.1"/>
    <property type="molecule type" value="Genomic_DNA"/>
</dbReference>
<dbReference type="Proteomes" id="UP000785613">
    <property type="component" value="Unassembled WGS sequence"/>
</dbReference>
<keyword evidence="1" id="KW-0732">Signal</keyword>
<feature type="domain" description="Pili assembly chaperone N-terminal" evidence="2">
    <location>
        <begin position="29"/>
        <end position="137"/>
    </location>
</feature>
<reference evidence="3 4" key="1">
    <citation type="submission" date="2019-09" db="EMBL/GenBank/DDBJ databases">
        <title>Taxonomy of Antarctic Massilia spp.: description of Massilia rubra sp. nov., Massilia aquatica sp. nov., Massilia mucilaginosa sp. nov., Massilia frigida sp. nov. isolated from streams, lakes and regoliths.</title>
        <authorList>
            <person name="Holochova P."/>
            <person name="Sedlacek I."/>
            <person name="Kralova S."/>
            <person name="Maslanova I."/>
            <person name="Busse H.-J."/>
            <person name="Stankova E."/>
            <person name="Vrbovska V."/>
            <person name="Kovarovic V."/>
            <person name="Bartak M."/>
            <person name="Svec P."/>
            <person name="Pantucek R."/>
        </authorList>
    </citation>
    <scope>NUCLEOTIDE SEQUENCE [LARGE SCALE GENOMIC DNA]</scope>
    <source>
        <strain evidence="3 4">CCM 8692</strain>
    </source>
</reference>
<sequence>MHATFTFPRAARLLAATLMAMLPLQAMAGLMLNPTRVVFTKNQRAAQVELINSDSTPATYRISLVNRRMTESGEFTNADTAGPDERFADAMLSFSPRQVTLQPGTAQVVRVMLRKPEALAAGEYRSHLHFEKLADRSSATSVEQQGANAQQIGVVLNSLIGASIPVIVRHQTEGASVTLGALALQKSGQGAQLVFQIARSGDSSVYGDISAAFTPQGGAEQVLARAAGIAIYTPNPMRKASLAMPAGVNLARGTVHLRFRERAEAGGALLAEATLALP</sequence>
<evidence type="ECO:0000313" key="3">
    <source>
        <dbReference type="EMBL" id="NHZ37504.1"/>
    </source>
</evidence>
<comment type="caution">
    <text evidence="3">The sequence shown here is derived from an EMBL/GenBank/DDBJ whole genome shotgun (WGS) entry which is preliminary data.</text>
</comment>